<dbReference type="OrthoDB" id="2889135at2"/>
<protein>
    <submittedName>
        <fullName evidence="2">Uncharacterized protein</fullName>
    </submittedName>
</protein>
<comment type="caution">
    <text evidence="2">The sequence shown here is derived from an EMBL/GenBank/DDBJ whole genome shotgun (WGS) entry which is preliminary data.</text>
</comment>
<reference evidence="3" key="1">
    <citation type="submission" date="2015-07" db="EMBL/GenBank/DDBJ databases">
        <title>Fjat-10036 dsm4.</title>
        <authorList>
            <person name="Liu B."/>
            <person name="Wang J."/>
            <person name="Zhu Y."/>
            <person name="Liu G."/>
            <person name="Chen Q."/>
            <person name="Chen Z."/>
            <person name="Lan J."/>
            <person name="Che J."/>
            <person name="Ge C."/>
            <person name="Shi H."/>
            <person name="Pan Z."/>
            <person name="Liu X."/>
        </authorList>
    </citation>
    <scope>NUCLEOTIDE SEQUENCE [LARGE SCALE GENOMIC DNA]</scope>
    <source>
        <strain evidence="3">DSM 4</strain>
    </source>
</reference>
<evidence type="ECO:0000256" key="1">
    <source>
        <dbReference type="SAM" id="Phobius"/>
    </source>
</evidence>
<keyword evidence="1" id="KW-0812">Transmembrane</keyword>
<evidence type="ECO:0000313" key="2">
    <source>
        <dbReference type="EMBL" id="KON87511.1"/>
    </source>
</evidence>
<proteinExistence type="predicted"/>
<gene>
    <name evidence="2" type="ORF">AF332_12180</name>
</gene>
<feature type="transmembrane region" description="Helical" evidence="1">
    <location>
        <begin position="21"/>
        <end position="48"/>
    </location>
</feature>
<keyword evidence="1" id="KW-0472">Membrane</keyword>
<dbReference type="Proteomes" id="UP000037109">
    <property type="component" value="Unassembled WGS sequence"/>
</dbReference>
<dbReference type="RefSeq" id="WP_053434869.1">
    <property type="nucleotide sequence ID" value="NZ_LGUF01000007.1"/>
</dbReference>
<dbReference type="AlphaFoldDB" id="A0A0M0GDK6"/>
<dbReference type="PATRIC" id="fig|1459.3.peg.2628"/>
<accession>A0A0M0GDK6</accession>
<feature type="transmembrane region" description="Helical" evidence="1">
    <location>
        <begin position="54"/>
        <end position="73"/>
    </location>
</feature>
<evidence type="ECO:0000313" key="3">
    <source>
        <dbReference type="Proteomes" id="UP000037109"/>
    </source>
</evidence>
<sequence>MRLLFGRVRYRGIDYDLNIISNILCSSFFVFIDIFFLSLILAIFTFAIHQSITISSLIFTGCYTFCFSIFMVLKKWLRDQPD</sequence>
<keyword evidence="1" id="KW-1133">Transmembrane helix</keyword>
<dbReference type="EMBL" id="LGUF01000007">
    <property type="protein sequence ID" value="KON87511.1"/>
    <property type="molecule type" value="Genomic_DNA"/>
</dbReference>
<keyword evidence="3" id="KW-1185">Reference proteome</keyword>
<name>A0A0M0GDK6_SPOGL</name>
<organism evidence="2 3">
    <name type="scientific">Sporosarcina globispora</name>
    <name type="common">Bacillus globisporus</name>
    <dbReference type="NCBI Taxonomy" id="1459"/>
    <lineage>
        <taxon>Bacteria</taxon>
        <taxon>Bacillati</taxon>
        <taxon>Bacillota</taxon>
        <taxon>Bacilli</taxon>
        <taxon>Bacillales</taxon>
        <taxon>Caryophanaceae</taxon>
        <taxon>Sporosarcina</taxon>
    </lineage>
</organism>